<organism evidence="1 2">
    <name type="scientific">Paractinoplanes hotanensis</name>
    <dbReference type="NCBI Taxonomy" id="2906497"/>
    <lineage>
        <taxon>Bacteria</taxon>
        <taxon>Bacillati</taxon>
        <taxon>Actinomycetota</taxon>
        <taxon>Actinomycetes</taxon>
        <taxon>Micromonosporales</taxon>
        <taxon>Micromonosporaceae</taxon>
        <taxon>Paractinoplanes</taxon>
    </lineage>
</organism>
<dbReference type="EMBL" id="JAMQOL010000049">
    <property type="protein sequence ID" value="MCM4082594.1"/>
    <property type="molecule type" value="Genomic_DNA"/>
</dbReference>
<name>A0ABT0YBD0_9ACTN</name>
<dbReference type="Proteomes" id="UP001523216">
    <property type="component" value="Unassembled WGS sequence"/>
</dbReference>
<protein>
    <submittedName>
        <fullName evidence="1">Uncharacterized protein</fullName>
    </submittedName>
</protein>
<comment type="caution">
    <text evidence="1">The sequence shown here is derived from an EMBL/GenBank/DDBJ whole genome shotgun (WGS) entry which is preliminary data.</text>
</comment>
<keyword evidence="2" id="KW-1185">Reference proteome</keyword>
<proteinExistence type="predicted"/>
<dbReference type="RefSeq" id="WP_251802324.1">
    <property type="nucleotide sequence ID" value="NZ_JAMQOL010000049.1"/>
</dbReference>
<evidence type="ECO:0000313" key="1">
    <source>
        <dbReference type="EMBL" id="MCM4082594.1"/>
    </source>
</evidence>
<evidence type="ECO:0000313" key="2">
    <source>
        <dbReference type="Proteomes" id="UP001523216"/>
    </source>
</evidence>
<sequence length="65" mass="7207">MNLTIAETRWAAHTSLVHLNADVQRLRTDFATGADKETLAADRAAVHDSRRVLNTHRANLVDVTV</sequence>
<reference evidence="1 2" key="1">
    <citation type="submission" date="2022-06" db="EMBL/GenBank/DDBJ databases">
        <title>Actinoplanes abujensis sp. nov., isolated from Nigerian arid soil.</title>
        <authorList>
            <person name="Ding P."/>
        </authorList>
    </citation>
    <scope>NUCLEOTIDE SEQUENCE [LARGE SCALE GENOMIC DNA]</scope>
    <source>
        <strain evidence="2">TRM88002</strain>
    </source>
</reference>
<gene>
    <name evidence="1" type="ORF">LXN57_34000</name>
</gene>
<accession>A0ABT0YBD0</accession>